<sequence>MDTDPLVRKRFPMIKLLGPRRGSNKTVTDYETLTRKSLLRSSPLQKRASSLTSSPLFDAPKFAKGCRTTGTPESSYCVVERRPVQFLGQLRSPQVSGFYSLLFDQG</sequence>
<keyword evidence="2" id="KW-1185">Reference proteome</keyword>
<evidence type="ECO:0000313" key="2">
    <source>
        <dbReference type="Proteomes" id="UP001626550"/>
    </source>
</evidence>
<accession>A0ABD2Q2G4</accession>
<protein>
    <submittedName>
        <fullName evidence="1">Uncharacterized protein</fullName>
    </submittedName>
</protein>
<evidence type="ECO:0000313" key="1">
    <source>
        <dbReference type="EMBL" id="KAL3313578.1"/>
    </source>
</evidence>
<comment type="caution">
    <text evidence="1">The sequence shown here is derived from an EMBL/GenBank/DDBJ whole genome shotgun (WGS) entry which is preliminary data.</text>
</comment>
<gene>
    <name evidence="1" type="ORF">Ciccas_007818</name>
</gene>
<organism evidence="1 2">
    <name type="scientific">Cichlidogyrus casuarinus</name>
    <dbReference type="NCBI Taxonomy" id="1844966"/>
    <lineage>
        <taxon>Eukaryota</taxon>
        <taxon>Metazoa</taxon>
        <taxon>Spiralia</taxon>
        <taxon>Lophotrochozoa</taxon>
        <taxon>Platyhelminthes</taxon>
        <taxon>Monogenea</taxon>
        <taxon>Monopisthocotylea</taxon>
        <taxon>Dactylogyridea</taxon>
        <taxon>Ancyrocephalidae</taxon>
        <taxon>Cichlidogyrus</taxon>
    </lineage>
</organism>
<dbReference type="EMBL" id="JBJKFK010001264">
    <property type="protein sequence ID" value="KAL3313578.1"/>
    <property type="molecule type" value="Genomic_DNA"/>
</dbReference>
<dbReference type="Proteomes" id="UP001626550">
    <property type="component" value="Unassembled WGS sequence"/>
</dbReference>
<name>A0ABD2Q2G4_9PLAT</name>
<proteinExistence type="predicted"/>
<reference evidence="1 2" key="1">
    <citation type="submission" date="2024-11" db="EMBL/GenBank/DDBJ databases">
        <title>Adaptive evolution of stress response genes in parasites aligns with host niche diversity.</title>
        <authorList>
            <person name="Hahn C."/>
            <person name="Resl P."/>
        </authorList>
    </citation>
    <scope>NUCLEOTIDE SEQUENCE [LARGE SCALE GENOMIC DNA]</scope>
    <source>
        <strain evidence="1">EGGRZ-B1_66</strain>
        <tissue evidence="1">Body</tissue>
    </source>
</reference>
<dbReference type="AlphaFoldDB" id="A0ABD2Q2G4"/>